<sequence length="336" mass="36379">MMAAQSEYADQFNGTALTPAARPSNLLVLDRMPGLGSLYAKAIVPDPKAALTRLTHKLPGNAQPTVNALEFALENVSYQVSGIRADLAHLESYQQLVGEPVDEFLPAGFVHVLAFPAAMAIMVRPGFPLPVAGMIHLSNRVLMARPIHYTEELEVFAWAQNQAGHPKGTSVDLVVEVRSQGVPVWRGESTYLAKGKYLKGRGEQVERTEFHAPVPTAQWQLTPRTAKQYAAISGDRNPIHTSLLGAKAFGFAKPIAHGMYTAARALAEARPLRPERFIWTVEFGRPVLLPGKVSLALTAAPAPVTHTTVDNRSGALYTAWNAKTGKLFFSGQVASL</sequence>
<dbReference type="PANTHER" id="PTHR43841:SF3">
    <property type="entry name" value="(3R)-HYDROXYACYL-ACP DEHYDRATASE SUBUNIT HADB"/>
    <property type="match status" value="1"/>
</dbReference>
<dbReference type="InterPro" id="IPR002539">
    <property type="entry name" value="MaoC-like_dom"/>
</dbReference>
<reference evidence="3" key="1">
    <citation type="submission" date="2024-02" db="EMBL/GenBank/DDBJ databases">
        <title>Tomenella chthoni gen. nov. sp. nov., a member of the family Jonesiaceae isolated from bat guano.</title>
        <authorList>
            <person name="Miller S.L."/>
            <person name="King J."/>
            <person name="Sankaranarayanan K."/>
            <person name="Lawson P.A."/>
        </authorList>
    </citation>
    <scope>NUCLEOTIDE SEQUENCE</scope>
    <source>
        <strain evidence="3">BS-20</strain>
    </source>
</reference>
<comment type="similarity">
    <text evidence="1">Belongs to the enoyl-CoA hydratase/isomerase family.</text>
</comment>
<dbReference type="Pfam" id="PF01575">
    <property type="entry name" value="MaoC_dehydratas"/>
    <property type="match status" value="1"/>
</dbReference>
<name>A0AAU7DU62_9MICO</name>
<protein>
    <submittedName>
        <fullName evidence="3">MaoC/PaaZ C-terminal domain-containing protein</fullName>
    </submittedName>
</protein>
<dbReference type="EMBL" id="CP146203">
    <property type="protein sequence ID" value="XBH21499.1"/>
    <property type="molecule type" value="Genomic_DNA"/>
</dbReference>
<dbReference type="SUPFAM" id="SSF54637">
    <property type="entry name" value="Thioesterase/thiol ester dehydrase-isomerase"/>
    <property type="match status" value="2"/>
</dbReference>
<dbReference type="Gene3D" id="3.10.129.10">
    <property type="entry name" value="Hotdog Thioesterase"/>
    <property type="match status" value="1"/>
</dbReference>
<evidence type="ECO:0000259" key="2">
    <source>
        <dbReference type="Pfam" id="PF01575"/>
    </source>
</evidence>
<dbReference type="GO" id="GO:0005835">
    <property type="term" value="C:fatty acid synthase complex"/>
    <property type="evidence" value="ECO:0007669"/>
    <property type="project" value="InterPro"/>
</dbReference>
<gene>
    <name evidence="3" type="ORF">V5R04_15015</name>
</gene>
<dbReference type="GO" id="GO:0004312">
    <property type="term" value="F:fatty acid synthase activity"/>
    <property type="evidence" value="ECO:0007669"/>
    <property type="project" value="InterPro"/>
</dbReference>
<dbReference type="PANTHER" id="PTHR43841">
    <property type="entry name" value="3-HYDROXYACYL-THIOESTER DEHYDRATASE HTDX-RELATED"/>
    <property type="match status" value="1"/>
</dbReference>
<dbReference type="GO" id="GO:0006633">
    <property type="term" value="P:fatty acid biosynthetic process"/>
    <property type="evidence" value="ECO:0007669"/>
    <property type="project" value="InterPro"/>
</dbReference>
<evidence type="ECO:0000313" key="3">
    <source>
        <dbReference type="EMBL" id="XBH21499.1"/>
    </source>
</evidence>
<dbReference type="InterPro" id="IPR029069">
    <property type="entry name" value="HotDog_dom_sf"/>
</dbReference>
<accession>A0AAU7DU62</accession>
<dbReference type="InterPro" id="IPR003965">
    <property type="entry name" value="Fatty_acid_synthase"/>
</dbReference>
<dbReference type="PRINTS" id="PR01483">
    <property type="entry name" value="FASYNTHASE"/>
</dbReference>
<feature type="domain" description="MaoC-like" evidence="2">
    <location>
        <begin position="217"/>
        <end position="294"/>
    </location>
</feature>
<evidence type="ECO:0000256" key="1">
    <source>
        <dbReference type="ARBA" id="ARBA00005254"/>
    </source>
</evidence>
<organism evidence="3">
    <name type="scientific">Jonesiaceae bacterium BS-20</name>
    <dbReference type="NCBI Taxonomy" id="3120821"/>
    <lineage>
        <taxon>Bacteria</taxon>
        <taxon>Bacillati</taxon>
        <taxon>Actinomycetota</taxon>
        <taxon>Actinomycetes</taxon>
        <taxon>Micrococcales</taxon>
        <taxon>Jonesiaceae</taxon>
    </lineage>
</organism>
<proteinExistence type="inferred from homology"/>
<dbReference type="AlphaFoldDB" id="A0AAU7DU62"/>